<name>A0A485L3F3_9STRA</name>
<dbReference type="Gene3D" id="3.40.50.12780">
    <property type="entry name" value="N-terminal domain of ligase-like"/>
    <property type="match status" value="1"/>
</dbReference>
<dbReference type="EMBL" id="CAADRA010005628">
    <property type="protein sequence ID" value="VFT91837.1"/>
    <property type="molecule type" value="Genomic_DNA"/>
</dbReference>
<dbReference type="AlphaFoldDB" id="A0A485L3F3"/>
<accession>A0A485L3F3</accession>
<protein>
    <submittedName>
        <fullName evidence="2">Aste57867_15023 protein</fullName>
    </submittedName>
</protein>
<proteinExistence type="predicted"/>
<dbReference type="EMBL" id="VJMH01005607">
    <property type="protein sequence ID" value="KAF0694075.1"/>
    <property type="molecule type" value="Genomic_DNA"/>
</dbReference>
<reference evidence="2 3" key="1">
    <citation type="submission" date="2019-03" db="EMBL/GenBank/DDBJ databases">
        <authorList>
            <person name="Gaulin E."/>
            <person name="Dumas B."/>
        </authorList>
    </citation>
    <scope>NUCLEOTIDE SEQUENCE [LARGE SCALE GENOMIC DNA]</scope>
    <source>
        <strain evidence="2">CBS 568.67</strain>
    </source>
</reference>
<dbReference type="SUPFAM" id="SSF56801">
    <property type="entry name" value="Acetyl-CoA synthetase-like"/>
    <property type="match status" value="1"/>
</dbReference>
<evidence type="ECO:0000313" key="3">
    <source>
        <dbReference type="Proteomes" id="UP000332933"/>
    </source>
</evidence>
<dbReference type="OrthoDB" id="3633556at2759"/>
<evidence type="ECO:0000313" key="1">
    <source>
        <dbReference type="EMBL" id="KAF0694075.1"/>
    </source>
</evidence>
<reference evidence="1" key="2">
    <citation type="submission" date="2019-06" db="EMBL/GenBank/DDBJ databases">
        <title>Genomics analysis of Aphanomyces spp. identifies a new class of oomycete effector associated with host adaptation.</title>
        <authorList>
            <person name="Gaulin E."/>
        </authorList>
    </citation>
    <scope>NUCLEOTIDE SEQUENCE</scope>
    <source>
        <strain evidence="1">CBS 578.67</strain>
    </source>
</reference>
<dbReference type="Pfam" id="PF23562">
    <property type="entry name" value="AMP-binding_C_3"/>
    <property type="match status" value="1"/>
</dbReference>
<gene>
    <name evidence="2" type="primary">Aste57867_15023</name>
    <name evidence="1" type="ORF">As57867_014967</name>
    <name evidence="2" type="ORF">ASTE57867_15023</name>
</gene>
<sequence length="122" mass="13308">MPLLEMFGLSESTGMSAWSLATVEATTRAAIDDQGWLRTVDCGVLDRDSFYTITGRIKELIVTSSGENIPSVVLEAAIKAEMAILVSNVMIVGDDRKYLTVLLIFKEAMDKNGNPTDHQAAR</sequence>
<organism evidence="2 3">
    <name type="scientific">Aphanomyces stellatus</name>
    <dbReference type="NCBI Taxonomy" id="120398"/>
    <lineage>
        <taxon>Eukaryota</taxon>
        <taxon>Sar</taxon>
        <taxon>Stramenopiles</taxon>
        <taxon>Oomycota</taxon>
        <taxon>Saprolegniomycetes</taxon>
        <taxon>Saprolegniales</taxon>
        <taxon>Verrucalvaceae</taxon>
        <taxon>Aphanomyces</taxon>
    </lineage>
</organism>
<dbReference type="InterPro" id="IPR042099">
    <property type="entry name" value="ANL_N_sf"/>
</dbReference>
<keyword evidence="3" id="KW-1185">Reference proteome</keyword>
<dbReference type="Proteomes" id="UP000332933">
    <property type="component" value="Unassembled WGS sequence"/>
</dbReference>
<evidence type="ECO:0000313" key="2">
    <source>
        <dbReference type="EMBL" id="VFT91837.1"/>
    </source>
</evidence>